<dbReference type="EMBL" id="CP009920">
    <property type="protein sequence ID" value="AJI21792.1"/>
    <property type="molecule type" value="Genomic_DNA"/>
</dbReference>
<sequence>MSNTIVHHHFGHLTGIDVAYFNLQAMQKMKELLKTNMAYYAKGINDTHSEKSYKKMQRVSCMKP</sequence>
<gene>
    <name evidence="1" type="ORF">BG04_4114</name>
</gene>
<evidence type="ECO:0000313" key="2">
    <source>
        <dbReference type="Proteomes" id="UP000031829"/>
    </source>
</evidence>
<dbReference type="KEGG" id="bmeg:BG04_4114"/>
<name>A0A0B6AL56_PRIM2</name>
<dbReference type="AlphaFoldDB" id="A0A0B6AL56"/>
<organism evidence="1 2">
    <name type="scientific">Priestia megaterium (strain ATCC 14581 / DSM 32 / CCUG 1817 / JCM 2506 / NBRC 15308 / NCIMB 9376 / NCTC 10342 / NRRL B-14308 / VKM B-512 / Ford 19)</name>
    <name type="common">Bacillus megaterium</name>
    <dbReference type="NCBI Taxonomy" id="1348623"/>
    <lineage>
        <taxon>Bacteria</taxon>
        <taxon>Bacillati</taxon>
        <taxon>Bacillota</taxon>
        <taxon>Bacilli</taxon>
        <taxon>Bacillales</taxon>
        <taxon>Bacillaceae</taxon>
        <taxon>Priestia</taxon>
    </lineage>
</organism>
<protein>
    <submittedName>
        <fullName evidence="1">Uncharacterized protein</fullName>
    </submittedName>
</protein>
<accession>A0A0B6AL56</accession>
<dbReference type="Proteomes" id="UP000031829">
    <property type="component" value="Chromosome"/>
</dbReference>
<proteinExistence type="predicted"/>
<evidence type="ECO:0000313" key="1">
    <source>
        <dbReference type="EMBL" id="AJI21792.1"/>
    </source>
</evidence>
<reference evidence="1 2" key="1">
    <citation type="journal article" date="2015" name="Genome Announc.">
        <title>Complete genome sequences for 35 biothreat assay-relevant bacillus species.</title>
        <authorList>
            <person name="Johnson S.L."/>
            <person name="Daligault H.E."/>
            <person name="Davenport K.W."/>
            <person name="Jaissle J."/>
            <person name="Frey K.G."/>
            <person name="Ladner J.T."/>
            <person name="Broomall S.M."/>
            <person name="Bishop-Lilly K.A."/>
            <person name="Bruce D.C."/>
            <person name="Gibbons H.S."/>
            <person name="Coyne S.R."/>
            <person name="Lo C.C."/>
            <person name="Meincke L."/>
            <person name="Munk A.C."/>
            <person name="Koroleva G.I."/>
            <person name="Rosenzweig C.N."/>
            <person name="Palacios G.F."/>
            <person name="Redden C.L."/>
            <person name="Minogue T.D."/>
            <person name="Chain P.S."/>
        </authorList>
    </citation>
    <scope>NUCLEOTIDE SEQUENCE [LARGE SCALE GENOMIC DNA]</scope>
    <source>
        <strain evidence="2">ATCC 14581 / DSM 32 / JCM 2506 / NBRC 15308 / NCIMB 9376 / NCTC 10342 / NRRL B-14308 / VKM B-512</strain>
    </source>
</reference>
<dbReference type="HOGENOM" id="CLU_2894637_0_0_9"/>